<dbReference type="PROSITE" id="PS51782">
    <property type="entry name" value="LYSM"/>
    <property type="match status" value="1"/>
</dbReference>
<gene>
    <name evidence="2" type="ORF">EDD75_1537</name>
</gene>
<protein>
    <submittedName>
        <fullName evidence="2">Uncharacterized protein DUF3794</fullName>
    </submittedName>
</protein>
<sequence length="517" mass="54572">MVCAGKYELLKVNQVVGEAAATFRQEEEVALRPEHPGVETLLSVKGRPRVKRVEVLPGRVLIEGGVELQLTYVACVPEKPVYAAHLEVPFSHSLNVAGALPGMNAHVTALVKANELRPKASCGREFTAVVALDLQVKVTEHKEIEVLVEAPSGVEVKETKRLRVDDVVATTSAEVLALGECVVPEEKPAVAEVLDLLTETEITRAETATDEVYLSGNLHAHVVYRAANAAGSVYHLECMVPFGQTVAVAGVKEKMTVQVEARTLVAEAAPKDAPSRALAARALISCRILVVEPRQLDVVTAVTGAAVVEKAKLRVETVVGENSATVALAEVAVVPPADPPAKRILVTEPLGVTIVAAEVIDDIVVTRGRAGIRVIYAAATPDEEVYAADAQLDFTARVSVRGAKPGYGVHILPAIDYAVARVKEGGIVVDAAVTVLAKVTETVQQGVITCIKLPEVSPAPPVTLIRHPVAPGDTFYNLAERYGTTVEAIMAANPGVDPDNLQVGQIINIPVAPGDPA</sequence>
<feature type="domain" description="LysM" evidence="1">
    <location>
        <begin position="465"/>
        <end position="509"/>
    </location>
</feature>
<dbReference type="Proteomes" id="UP000282654">
    <property type="component" value="Unassembled WGS sequence"/>
</dbReference>
<dbReference type="PANTHER" id="PTHR33734">
    <property type="entry name" value="LYSM DOMAIN-CONTAINING GPI-ANCHORED PROTEIN 2"/>
    <property type="match status" value="1"/>
</dbReference>
<evidence type="ECO:0000313" key="2">
    <source>
        <dbReference type="EMBL" id="RPF42436.1"/>
    </source>
</evidence>
<dbReference type="SMART" id="SM00257">
    <property type="entry name" value="LysM"/>
    <property type="match status" value="1"/>
</dbReference>
<dbReference type="RefSeq" id="WP_170157765.1">
    <property type="nucleotide sequence ID" value="NZ_RKRE01000003.1"/>
</dbReference>
<reference evidence="2 3" key="1">
    <citation type="submission" date="2018-11" db="EMBL/GenBank/DDBJ databases">
        <title>Genomic Encyclopedia of Type Strains, Phase IV (KMG-IV): sequencing the most valuable type-strain genomes for metagenomic binning, comparative biology and taxonomic classification.</title>
        <authorList>
            <person name="Goeker M."/>
        </authorList>
    </citation>
    <scope>NUCLEOTIDE SEQUENCE [LARGE SCALE GENOMIC DNA]</scope>
    <source>
        <strain evidence="2 3">DSM 102936</strain>
    </source>
</reference>
<dbReference type="Pfam" id="PF01476">
    <property type="entry name" value="LysM"/>
    <property type="match status" value="1"/>
</dbReference>
<proteinExistence type="predicted"/>
<evidence type="ECO:0000259" key="1">
    <source>
        <dbReference type="PROSITE" id="PS51782"/>
    </source>
</evidence>
<dbReference type="InterPro" id="IPR036779">
    <property type="entry name" value="LysM_dom_sf"/>
</dbReference>
<dbReference type="InterPro" id="IPR024300">
    <property type="entry name" value="SipL_SPOCS_dom"/>
</dbReference>
<comment type="caution">
    <text evidence="2">The sequence shown here is derived from an EMBL/GenBank/DDBJ whole genome shotgun (WGS) entry which is preliminary data.</text>
</comment>
<accession>A0A3N5AC56</accession>
<dbReference type="AlphaFoldDB" id="A0A3N5AC56"/>
<keyword evidence="3" id="KW-1185">Reference proteome</keyword>
<dbReference type="SUPFAM" id="SSF54106">
    <property type="entry name" value="LysM domain"/>
    <property type="match status" value="1"/>
</dbReference>
<dbReference type="PANTHER" id="PTHR33734:SF22">
    <property type="entry name" value="MEMBRANE-BOUND LYTIC MUREIN TRANSGLYCOSYLASE D"/>
    <property type="match status" value="1"/>
</dbReference>
<dbReference type="Pfam" id="PF12673">
    <property type="entry name" value="SipL"/>
    <property type="match status" value="3"/>
</dbReference>
<organism evidence="2 3">
    <name type="scientific">Thermodesulfitimonas autotrophica</name>
    <dbReference type="NCBI Taxonomy" id="1894989"/>
    <lineage>
        <taxon>Bacteria</taxon>
        <taxon>Bacillati</taxon>
        <taxon>Bacillota</taxon>
        <taxon>Clostridia</taxon>
        <taxon>Thermoanaerobacterales</taxon>
        <taxon>Thermoanaerobacteraceae</taxon>
        <taxon>Thermodesulfitimonas</taxon>
    </lineage>
</organism>
<evidence type="ECO:0000313" key="3">
    <source>
        <dbReference type="Proteomes" id="UP000282654"/>
    </source>
</evidence>
<name>A0A3N5AC56_9THEO</name>
<dbReference type="Gene3D" id="3.10.350.10">
    <property type="entry name" value="LysM domain"/>
    <property type="match status" value="1"/>
</dbReference>
<dbReference type="CDD" id="cd00118">
    <property type="entry name" value="LysM"/>
    <property type="match status" value="1"/>
</dbReference>
<dbReference type="InterPro" id="IPR018392">
    <property type="entry name" value="LysM"/>
</dbReference>
<dbReference type="EMBL" id="RKRE01000003">
    <property type="protein sequence ID" value="RPF42436.1"/>
    <property type="molecule type" value="Genomic_DNA"/>
</dbReference>